<evidence type="ECO:0000256" key="1">
    <source>
        <dbReference type="SAM" id="MobiDB-lite"/>
    </source>
</evidence>
<keyword evidence="3" id="KW-1185">Reference proteome</keyword>
<proteinExistence type="predicted"/>
<evidence type="ECO:0000313" key="2">
    <source>
        <dbReference type="EMBL" id="KAH7135834.1"/>
    </source>
</evidence>
<organism evidence="2 3">
    <name type="scientific">Dendryphion nanum</name>
    <dbReference type="NCBI Taxonomy" id="256645"/>
    <lineage>
        <taxon>Eukaryota</taxon>
        <taxon>Fungi</taxon>
        <taxon>Dikarya</taxon>
        <taxon>Ascomycota</taxon>
        <taxon>Pezizomycotina</taxon>
        <taxon>Dothideomycetes</taxon>
        <taxon>Pleosporomycetidae</taxon>
        <taxon>Pleosporales</taxon>
        <taxon>Torulaceae</taxon>
        <taxon>Dendryphion</taxon>
    </lineage>
</organism>
<name>A0A9P9EAS5_9PLEO</name>
<sequence>MHDATAQFGRRGCTSQFPVGPGGARVGGKQLRTANMSRCCFLLFFCVFSLRLEPPGRTTPPHVVALGGRRRQLPARFIRSMPTLRDPWQPVRGQTLEKIQGPGWQGQLERTPEDCFGCKGTGKGRHGDVGLQRATVVGWPAAGCASHVSWAYGGPCSFCPPRTDQDSACYKPFEAGSRHSHAVW</sequence>
<dbReference type="EMBL" id="JAGMWT010000002">
    <property type="protein sequence ID" value="KAH7135834.1"/>
    <property type="molecule type" value="Genomic_DNA"/>
</dbReference>
<dbReference type="Proteomes" id="UP000700596">
    <property type="component" value="Unassembled WGS sequence"/>
</dbReference>
<feature type="region of interest" description="Disordered" evidence="1">
    <location>
        <begin position="1"/>
        <end position="23"/>
    </location>
</feature>
<comment type="caution">
    <text evidence="2">The sequence shown here is derived from an EMBL/GenBank/DDBJ whole genome shotgun (WGS) entry which is preliminary data.</text>
</comment>
<accession>A0A9P9EAS5</accession>
<reference evidence="2" key="1">
    <citation type="journal article" date="2021" name="Nat. Commun.">
        <title>Genetic determinants of endophytism in the Arabidopsis root mycobiome.</title>
        <authorList>
            <person name="Mesny F."/>
            <person name="Miyauchi S."/>
            <person name="Thiergart T."/>
            <person name="Pickel B."/>
            <person name="Atanasova L."/>
            <person name="Karlsson M."/>
            <person name="Huettel B."/>
            <person name="Barry K.W."/>
            <person name="Haridas S."/>
            <person name="Chen C."/>
            <person name="Bauer D."/>
            <person name="Andreopoulos W."/>
            <person name="Pangilinan J."/>
            <person name="LaButti K."/>
            <person name="Riley R."/>
            <person name="Lipzen A."/>
            <person name="Clum A."/>
            <person name="Drula E."/>
            <person name="Henrissat B."/>
            <person name="Kohler A."/>
            <person name="Grigoriev I.V."/>
            <person name="Martin F.M."/>
            <person name="Hacquard S."/>
        </authorList>
    </citation>
    <scope>NUCLEOTIDE SEQUENCE</scope>
    <source>
        <strain evidence="2">MPI-CAGE-CH-0243</strain>
    </source>
</reference>
<evidence type="ECO:0000313" key="3">
    <source>
        <dbReference type="Proteomes" id="UP000700596"/>
    </source>
</evidence>
<gene>
    <name evidence="2" type="ORF">B0J11DRAFT_502641</name>
</gene>
<dbReference type="AlphaFoldDB" id="A0A9P9EAS5"/>
<protein>
    <submittedName>
        <fullName evidence="2">Uncharacterized protein</fullName>
    </submittedName>
</protein>